<proteinExistence type="predicted"/>
<reference evidence="1" key="1">
    <citation type="submission" date="2015-08" db="UniProtKB">
        <authorList>
            <consortium name="WormBaseParasite"/>
        </authorList>
    </citation>
    <scope>IDENTIFICATION</scope>
</reference>
<sequence>MNDEDWGDSCENFETNNQSNAPYELSKYVNFLISISTISNEANFSFNECNEIFEDMDEKDPAFNIVPAINILYVLFK</sequence>
<organism evidence="1">
    <name type="scientific">Strongyloides stercoralis</name>
    <name type="common">Threadworm</name>
    <dbReference type="NCBI Taxonomy" id="6248"/>
    <lineage>
        <taxon>Eukaryota</taxon>
        <taxon>Metazoa</taxon>
        <taxon>Ecdysozoa</taxon>
        <taxon>Nematoda</taxon>
        <taxon>Chromadorea</taxon>
        <taxon>Rhabditida</taxon>
        <taxon>Tylenchina</taxon>
        <taxon>Panagrolaimomorpha</taxon>
        <taxon>Strongyloidoidea</taxon>
        <taxon>Strongyloididae</taxon>
        <taxon>Strongyloides</taxon>
    </lineage>
</organism>
<dbReference type="AlphaFoldDB" id="A0A0K0E4B2"/>
<dbReference type="WBParaSite" id="SSTP_0000433100.1">
    <property type="protein sequence ID" value="SSTP_0000433100.1"/>
    <property type="gene ID" value="SSTP_0000433100"/>
</dbReference>
<accession>A0A0K0E4B2</accession>
<evidence type="ECO:0000313" key="1">
    <source>
        <dbReference type="WBParaSite" id="SSTP_0000433100.1"/>
    </source>
</evidence>
<protein>
    <submittedName>
        <fullName evidence="1">Uncharacterized protein</fullName>
    </submittedName>
</protein>
<name>A0A0K0E4B2_STRER</name>